<evidence type="ECO:0000259" key="6">
    <source>
        <dbReference type="PROSITE" id="PS51918"/>
    </source>
</evidence>
<dbReference type="InterPro" id="IPR013785">
    <property type="entry name" value="Aldolase_TIM"/>
</dbReference>
<proteinExistence type="predicted"/>
<keyword evidence="5" id="KW-0411">Iron-sulfur</keyword>
<dbReference type="GO" id="GO:0003824">
    <property type="term" value="F:catalytic activity"/>
    <property type="evidence" value="ECO:0007669"/>
    <property type="project" value="InterPro"/>
</dbReference>
<dbReference type="KEGG" id="bic:LMTR13_23615"/>
<evidence type="ECO:0000313" key="7">
    <source>
        <dbReference type="EMBL" id="ANW02705.1"/>
    </source>
</evidence>
<dbReference type="Gene3D" id="3.20.20.70">
    <property type="entry name" value="Aldolase class I"/>
    <property type="match status" value="1"/>
</dbReference>
<dbReference type="CDD" id="cd01335">
    <property type="entry name" value="Radical_SAM"/>
    <property type="match status" value="1"/>
</dbReference>
<keyword evidence="4" id="KW-0408">Iron</keyword>
<dbReference type="EMBL" id="CP016428">
    <property type="protein sequence ID" value="ANW02705.1"/>
    <property type="molecule type" value="Genomic_DNA"/>
</dbReference>
<organism evidence="7 8">
    <name type="scientific">Bradyrhizobium icense</name>
    <dbReference type="NCBI Taxonomy" id="1274631"/>
    <lineage>
        <taxon>Bacteria</taxon>
        <taxon>Pseudomonadati</taxon>
        <taxon>Pseudomonadota</taxon>
        <taxon>Alphaproteobacteria</taxon>
        <taxon>Hyphomicrobiales</taxon>
        <taxon>Nitrobacteraceae</taxon>
        <taxon>Bradyrhizobium</taxon>
    </lineage>
</organism>
<keyword evidence="2" id="KW-0949">S-adenosyl-L-methionine</keyword>
<dbReference type="InterPro" id="IPR007197">
    <property type="entry name" value="rSAM"/>
</dbReference>
<feature type="domain" description="Radical SAM core" evidence="6">
    <location>
        <begin position="84"/>
        <end position="318"/>
    </location>
</feature>
<dbReference type="InterPro" id="IPR058240">
    <property type="entry name" value="rSAM_sf"/>
</dbReference>
<evidence type="ECO:0000256" key="5">
    <source>
        <dbReference type="ARBA" id="ARBA00023014"/>
    </source>
</evidence>
<evidence type="ECO:0000256" key="3">
    <source>
        <dbReference type="ARBA" id="ARBA00022723"/>
    </source>
</evidence>
<dbReference type="SFLD" id="SFLDS00029">
    <property type="entry name" value="Radical_SAM"/>
    <property type="match status" value="1"/>
</dbReference>
<dbReference type="SUPFAM" id="SSF102114">
    <property type="entry name" value="Radical SAM enzymes"/>
    <property type="match status" value="1"/>
</dbReference>
<dbReference type="Proteomes" id="UP000092839">
    <property type="component" value="Chromosome"/>
</dbReference>
<accession>A0A1B1UIY1</accession>
<dbReference type="AlphaFoldDB" id="A0A1B1UIY1"/>
<evidence type="ECO:0000313" key="8">
    <source>
        <dbReference type="Proteomes" id="UP000092839"/>
    </source>
</evidence>
<evidence type="ECO:0000256" key="1">
    <source>
        <dbReference type="ARBA" id="ARBA00001966"/>
    </source>
</evidence>
<keyword evidence="8" id="KW-1185">Reference proteome</keyword>
<sequence>MTSAAKPIDTKRFATRLRGRAIDVEGGRILISRLAGSGQEADLTLPANCNGYGRVRHFRLATAKGWPANPLPLAPACRALGIAPIPDMMTALVFQNAACAWRCWYCFVPEELLKADLSRSAWFTAAELVDLYRQIPDSPRIIDLSGGSPDLVPEWTPWMMRALADAGLAETTYLWTDDNLSTTYLFDVLPPDDLALLRRYRNYGRVCCIKGFDGRSFAFNTRAAPQDYERQFEVLQRVLDLGLDVYGYVTLTSPHDDGVAHGVADLIDRLQAIDPNYPLRVIPLRIQVFTPVEQRLARDDARERSLLVQEEAIAAWINELERRFPPDLRALPICDVSLRTRPV</sequence>
<name>A0A1B1UIY1_9BRAD</name>
<evidence type="ECO:0000256" key="4">
    <source>
        <dbReference type="ARBA" id="ARBA00023004"/>
    </source>
</evidence>
<dbReference type="PROSITE" id="PS51918">
    <property type="entry name" value="RADICAL_SAM"/>
    <property type="match status" value="1"/>
</dbReference>
<dbReference type="STRING" id="1274631.LMTR13_23615"/>
<gene>
    <name evidence="7" type="ORF">LMTR13_23615</name>
</gene>
<dbReference type="GO" id="GO:0046872">
    <property type="term" value="F:metal ion binding"/>
    <property type="evidence" value="ECO:0007669"/>
    <property type="project" value="UniProtKB-KW"/>
</dbReference>
<evidence type="ECO:0000256" key="2">
    <source>
        <dbReference type="ARBA" id="ARBA00022691"/>
    </source>
</evidence>
<dbReference type="Pfam" id="PF04055">
    <property type="entry name" value="Radical_SAM"/>
    <property type="match status" value="1"/>
</dbReference>
<dbReference type="GO" id="GO:0051536">
    <property type="term" value="F:iron-sulfur cluster binding"/>
    <property type="evidence" value="ECO:0007669"/>
    <property type="project" value="UniProtKB-KW"/>
</dbReference>
<protein>
    <recommendedName>
        <fullName evidence="6">Radical SAM core domain-containing protein</fullName>
    </recommendedName>
</protein>
<reference evidence="7 8" key="1">
    <citation type="submission" date="2016-07" db="EMBL/GenBank/DDBJ databases">
        <title>Complete genome sequence of Bradyrhizobium icense LMTR 13T, a potential inoculant strain isolated from lima bean (Phaseolus lunatus) in Peru.</title>
        <authorList>
            <person name="Ormeno-Orrillo E."/>
            <person name="Duran D."/>
            <person name="Rogel M.A."/>
            <person name="Rey L."/>
            <person name="Imperial J."/>
            <person name="Ruiz-Argueso T."/>
            <person name="Martinez-Romero E."/>
        </authorList>
    </citation>
    <scope>NUCLEOTIDE SEQUENCE [LARGE SCALE GENOMIC DNA]</scope>
    <source>
        <strain evidence="7 8">LMTR 13</strain>
    </source>
</reference>
<keyword evidence="3" id="KW-0479">Metal-binding</keyword>
<comment type="cofactor">
    <cofactor evidence="1">
        <name>[4Fe-4S] cluster</name>
        <dbReference type="ChEBI" id="CHEBI:49883"/>
    </cofactor>
</comment>